<dbReference type="InterPro" id="IPR013815">
    <property type="entry name" value="ATP_grasp_subdomain_1"/>
</dbReference>
<evidence type="ECO:0000256" key="3">
    <source>
        <dbReference type="ARBA" id="ARBA00022598"/>
    </source>
</evidence>
<dbReference type="InterPro" id="IPR011761">
    <property type="entry name" value="ATP-grasp"/>
</dbReference>
<dbReference type="Gene3D" id="3.40.50.261">
    <property type="entry name" value="Succinyl-CoA synthetase domains"/>
    <property type="match status" value="1"/>
</dbReference>
<evidence type="ECO:0000313" key="10">
    <source>
        <dbReference type="Proteomes" id="UP000069241"/>
    </source>
</evidence>
<evidence type="ECO:0000256" key="1">
    <source>
        <dbReference type="ARBA" id="ARBA00001946"/>
    </source>
</evidence>
<gene>
    <name evidence="9" type="ORF">AXF13_03925</name>
</gene>
<reference evidence="10" key="1">
    <citation type="submission" date="2016-02" db="EMBL/GenBank/DDBJ databases">
        <authorList>
            <person name="Holder M.E."/>
            <person name="Ajami N.J."/>
            <person name="Petrosino J.F."/>
        </authorList>
    </citation>
    <scope>NUCLEOTIDE SEQUENCE [LARGE SCALE GENOMIC DNA]</scope>
    <source>
        <strain evidence="10">CCUG 45958</strain>
    </source>
</reference>
<comment type="similarity">
    <text evidence="2">Belongs to the succinate/malate CoA ligase beta subunit family.</text>
</comment>
<comment type="cofactor">
    <cofactor evidence="1">
        <name>Mg(2+)</name>
        <dbReference type="ChEBI" id="CHEBI:18420"/>
    </cofactor>
</comment>
<dbReference type="GO" id="GO:0006104">
    <property type="term" value="P:succinyl-CoA metabolic process"/>
    <property type="evidence" value="ECO:0007669"/>
    <property type="project" value="TreeGrafter"/>
</dbReference>
<dbReference type="GO" id="GO:0005524">
    <property type="term" value="F:ATP binding"/>
    <property type="evidence" value="ECO:0007669"/>
    <property type="project" value="UniProtKB-UniRule"/>
</dbReference>
<evidence type="ECO:0000256" key="4">
    <source>
        <dbReference type="ARBA" id="ARBA00022723"/>
    </source>
</evidence>
<dbReference type="Proteomes" id="UP000069241">
    <property type="component" value="Chromosome"/>
</dbReference>
<dbReference type="InterPro" id="IPR016102">
    <property type="entry name" value="Succinyl-CoA_synth-like"/>
</dbReference>
<evidence type="ECO:0000256" key="5">
    <source>
        <dbReference type="ARBA" id="ARBA00022741"/>
    </source>
</evidence>
<evidence type="ECO:0000256" key="7">
    <source>
        <dbReference type="PROSITE-ProRule" id="PRU00409"/>
    </source>
</evidence>
<dbReference type="STRING" id="44742.AXF13_03925"/>
<evidence type="ECO:0000256" key="2">
    <source>
        <dbReference type="ARBA" id="ARBA00009182"/>
    </source>
</evidence>
<sequence>MNLFEYQAKEAFRECGITTPRGVLVRSVEELDAAFAETGFPCVLKSQVLRGGRGKAGLIRVAGDAETGKKEAGELFASGHNVRMLLVEQAVDIAREIYLSMTVDPVSGTALLMGCAEGGVDIESLAATQPEKIVRVHVDMAEGLGGYHVNNLIYGMGLSGEEAKQVGAAARGLYKVFRARDAQLAEINPLFITKDGQAVAGDGKLIIDDNSLSRQPRYPLSRDYFDSDVEFEAAQEGIPYLRFEGDIALMCAGSGLTTTVFDLIHDAGGSVATYVDFGGANYTRAVRAMELCLETPSKVILVVTFGTIARADVMAEGVVEAIKKLHPKVPVVLRIRGTNEAEAFETLKQAGLANLYDTEEAVRKAVDLAAGRA</sequence>
<protein>
    <submittedName>
        <fullName evidence="9">Succinate--CoA ligase</fullName>
    </submittedName>
</protein>
<dbReference type="SUPFAM" id="SSF56059">
    <property type="entry name" value="Glutathione synthetase ATP-binding domain-like"/>
    <property type="match status" value="1"/>
</dbReference>
<dbReference type="Gene3D" id="3.30.470.20">
    <property type="entry name" value="ATP-grasp fold, B domain"/>
    <property type="match status" value="1"/>
</dbReference>
<dbReference type="InterPro" id="IPR005809">
    <property type="entry name" value="Succ_CoA_ligase-like_bsu"/>
</dbReference>
<dbReference type="Pfam" id="PF08442">
    <property type="entry name" value="ATP-grasp_2"/>
    <property type="match status" value="1"/>
</dbReference>
<dbReference type="InterPro" id="IPR013650">
    <property type="entry name" value="ATP-grasp_succ-CoA_synth-type"/>
</dbReference>
<keyword evidence="3 9" id="KW-0436">Ligase</keyword>
<dbReference type="SUPFAM" id="SSF52210">
    <property type="entry name" value="Succinyl-CoA synthetase domains"/>
    <property type="match status" value="1"/>
</dbReference>
<dbReference type="Pfam" id="PF00549">
    <property type="entry name" value="Ligase_CoA"/>
    <property type="match status" value="1"/>
</dbReference>
<dbReference type="PIRSF" id="PIRSF001554">
    <property type="entry name" value="SucCS_beta"/>
    <property type="match status" value="1"/>
</dbReference>
<feature type="domain" description="ATP-grasp" evidence="8">
    <location>
        <begin position="9"/>
        <end position="249"/>
    </location>
</feature>
<dbReference type="KEGG" id="dfi:AXF13_03925"/>
<keyword evidence="10" id="KW-1185">Reference proteome</keyword>
<dbReference type="AlphaFoldDB" id="A0A0X8JIM3"/>
<dbReference type="GO" id="GO:0004775">
    <property type="term" value="F:succinate-CoA ligase (ADP-forming) activity"/>
    <property type="evidence" value="ECO:0007669"/>
    <property type="project" value="TreeGrafter"/>
</dbReference>
<keyword evidence="4" id="KW-0479">Metal-binding</keyword>
<keyword evidence="5 7" id="KW-0547">Nucleotide-binding</keyword>
<dbReference type="RefSeq" id="WP_062251721.1">
    <property type="nucleotide sequence ID" value="NZ_CP014229.1"/>
</dbReference>
<evidence type="ECO:0000259" key="8">
    <source>
        <dbReference type="PROSITE" id="PS50975"/>
    </source>
</evidence>
<evidence type="ECO:0000313" key="9">
    <source>
        <dbReference type="EMBL" id="AMD89327.1"/>
    </source>
</evidence>
<dbReference type="Gene3D" id="3.30.1490.20">
    <property type="entry name" value="ATP-grasp fold, A domain"/>
    <property type="match status" value="1"/>
</dbReference>
<accession>A0A0X8JIM3</accession>
<keyword evidence="7" id="KW-0067">ATP-binding</keyword>
<dbReference type="InterPro" id="IPR005811">
    <property type="entry name" value="SUCC_ACL_C"/>
</dbReference>
<dbReference type="FunFam" id="3.30.470.20:FF:000002">
    <property type="entry name" value="Succinate--CoA ligase [ADP-forming] subunit beta"/>
    <property type="match status" value="1"/>
</dbReference>
<keyword evidence="6" id="KW-0460">Magnesium</keyword>
<proteinExistence type="inferred from homology"/>
<dbReference type="GO" id="GO:0046872">
    <property type="term" value="F:metal ion binding"/>
    <property type="evidence" value="ECO:0007669"/>
    <property type="project" value="UniProtKB-KW"/>
</dbReference>
<dbReference type="PANTHER" id="PTHR11815:SF10">
    <property type="entry name" value="SUCCINATE--COA LIGASE [GDP-FORMING] SUBUNIT BETA, MITOCHONDRIAL"/>
    <property type="match status" value="1"/>
</dbReference>
<dbReference type="GO" id="GO:0006099">
    <property type="term" value="P:tricarboxylic acid cycle"/>
    <property type="evidence" value="ECO:0007669"/>
    <property type="project" value="InterPro"/>
</dbReference>
<organism evidence="9 10">
    <name type="scientific">Desulfovibrio fairfieldensis</name>
    <dbReference type="NCBI Taxonomy" id="44742"/>
    <lineage>
        <taxon>Bacteria</taxon>
        <taxon>Pseudomonadati</taxon>
        <taxon>Thermodesulfobacteriota</taxon>
        <taxon>Desulfovibrionia</taxon>
        <taxon>Desulfovibrionales</taxon>
        <taxon>Desulfovibrionaceae</taxon>
        <taxon>Desulfovibrio</taxon>
    </lineage>
</organism>
<name>A0A0X8JIM3_9BACT</name>
<dbReference type="GO" id="GO:0042709">
    <property type="term" value="C:succinate-CoA ligase complex"/>
    <property type="evidence" value="ECO:0007669"/>
    <property type="project" value="TreeGrafter"/>
</dbReference>
<dbReference type="PANTHER" id="PTHR11815">
    <property type="entry name" value="SUCCINYL-COA SYNTHETASE BETA CHAIN"/>
    <property type="match status" value="1"/>
</dbReference>
<dbReference type="EMBL" id="CP014229">
    <property type="protein sequence ID" value="AMD89327.1"/>
    <property type="molecule type" value="Genomic_DNA"/>
</dbReference>
<dbReference type="PROSITE" id="PS50975">
    <property type="entry name" value="ATP_GRASP"/>
    <property type="match status" value="1"/>
</dbReference>
<evidence type="ECO:0000256" key="6">
    <source>
        <dbReference type="ARBA" id="ARBA00022842"/>
    </source>
</evidence>